<keyword evidence="3" id="KW-0963">Cytoplasm</keyword>
<comment type="similarity">
    <text evidence="2">Belongs to the GmhB family.</text>
</comment>
<dbReference type="Gene3D" id="3.40.50.300">
    <property type="entry name" value="P-loop containing nucleotide triphosphate hydrolases"/>
    <property type="match status" value="1"/>
</dbReference>
<dbReference type="Proteomes" id="UP001139516">
    <property type="component" value="Unassembled WGS sequence"/>
</dbReference>
<dbReference type="InterPro" id="IPR023214">
    <property type="entry name" value="HAD_sf"/>
</dbReference>
<evidence type="ECO:0000256" key="1">
    <source>
        <dbReference type="ARBA" id="ARBA00004496"/>
    </source>
</evidence>
<dbReference type="CDD" id="cd07503">
    <property type="entry name" value="HAD_HisB-N"/>
    <property type="match status" value="1"/>
</dbReference>
<dbReference type="InterPro" id="IPR006549">
    <property type="entry name" value="HAD-SF_hydro_IIIA"/>
</dbReference>
<dbReference type="InterPro" id="IPR004446">
    <property type="entry name" value="Heptose_bisP_phosphatase"/>
</dbReference>
<dbReference type="AlphaFoldDB" id="A0A9X2BTZ7"/>
<dbReference type="GO" id="GO:0005737">
    <property type="term" value="C:cytoplasm"/>
    <property type="evidence" value="ECO:0007669"/>
    <property type="project" value="UniProtKB-SubCell"/>
</dbReference>
<accession>A0A9X2BTZ7</accession>
<dbReference type="GO" id="GO:0046872">
    <property type="term" value="F:metal ion binding"/>
    <property type="evidence" value="ECO:0007669"/>
    <property type="project" value="UniProtKB-KW"/>
</dbReference>
<evidence type="ECO:0000256" key="3">
    <source>
        <dbReference type="ARBA" id="ARBA00022490"/>
    </source>
</evidence>
<keyword evidence="6" id="KW-0119">Carbohydrate metabolism</keyword>
<dbReference type="Gene3D" id="3.90.550.10">
    <property type="entry name" value="Spore Coat Polysaccharide Biosynthesis Protein SpsA, Chain A"/>
    <property type="match status" value="1"/>
</dbReference>
<dbReference type="SUPFAM" id="SSF53448">
    <property type="entry name" value="Nucleotide-diphospho-sugar transferases"/>
    <property type="match status" value="1"/>
</dbReference>
<feature type="domain" description="Nucleotidyl transferase" evidence="8">
    <location>
        <begin position="10"/>
        <end position="240"/>
    </location>
</feature>
<dbReference type="PANTHER" id="PTHR42891">
    <property type="entry name" value="D-GLYCERO-BETA-D-MANNO-HEPTOSE-1,7-BISPHOSPHATE 7-PHOSPHATASE"/>
    <property type="match status" value="1"/>
</dbReference>
<keyword evidence="10" id="KW-1185">Reference proteome</keyword>
<organism evidence="9 10">
    <name type="scientific">Roseomonas acroporae</name>
    <dbReference type="NCBI Taxonomy" id="2937791"/>
    <lineage>
        <taxon>Bacteria</taxon>
        <taxon>Pseudomonadati</taxon>
        <taxon>Pseudomonadota</taxon>
        <taxon>Alphaproteobacteria</taxon>
        <taxon>Acetobacterales</taxon>
        <taxon>Roseomonadaceae</taxon>
        <taxon>Roseomonas</taxon>
    </lineage>
</organism>
<dbReference type="InterPro" id="IPR005835">
    <property type="entry name" value="NTP_transferase_dom"/>
</dbReference>
<reference evidence="9" key="1">
    <citation type="submission" date="2022-04" db="EMBL/GenBank/DDBJ databases">
        <title>Roseomonas acroporae sp. nov., isolated from coral Acropora digitifera.</title>
        <authorList>
            <person name="Sun H."/>
        </authorList>
    </citation>
    <scope>NUCLEOTIDE SEQUENCE</scope>
    <source>
        <strain evidence="9">NAR14</strain>
    </source>
</reference>
<evidence type="ECO:0000313" key="10">
    <source>
        <dbReference type="Proteomes" id="UP001139516"/>
    </source>
</evidence>
<evidence type="ECO:0000259" key="8">
    <source>
        <dbReference type="Pfam" id="PF00483"/>
    </source>
</evidence>
<dbReference type="Pfam" id="PF00483">
    <property type="entry name" value="NTP_transferase"/>
    <property type="match status" value="1"/>
</dbReference>
<evidence type="ECO:0000256" key="6">
    <source>
        <dbReference type="ARBA" id="ARBA00023277"/>
    </source>
</evidence>
<dbReference type="Gene3D" id="3.40.50.1000">
    <property type="entry name" value="HAD superfamily/HAD-like"/>
    <property type="match status" value="1"/>
</dbReference>
<dbReference type="InterPro" id="IPR036412">
    <property type="entry name" value="HAD-like_sf"/>
</dbReference>
<evidence type="ECO:0000256" key="2">
    <source>
        <dbReference type="ARBA" id="ARBA00005628"/>
    </source>
</evidence>
<comment type="subcellular location">
    <subcellularLocation>
        <location evidence="1">Cytoplasm</location>
    </subcellularLocation>
</comment>
<dbReference type="InterPro" id="IPR027417">
    <property type="entry name" value="P-loop_NTPase"/>
</dbReference>
<proteinExistence type="inferred from homology"/>
<dbReference type="SUPFAM" id="SSF56784">
    <property type="entry name" value="HAD-like"/>
    <property type="match status" value="1"/>
</dbReference>
<evidence type="ECO:0000313" key="9">
    <source>
        <dbReference type="EMBL" id="MCK8785173.1"/>
    </source>
</evidence>
<sequence>MPDGDRDMQAVILAGGKGTRLASRLNGRPKPLVDVDGIPLLERQVVQLARQGVTEVVVLVNHAADQIERFFAGRGDLGATVTLVDDGDPRGTSGAVLACLDRLRDRFLVVYGDTLFDIDIAAMLRAHEAHGAVATLLLHPNDHPADSDLVEVDEAGRITAFHPYPHPPGAWLQNLVNAAFYVVEERALAPYRDFRLPSDFAKDLFPRMVADGAVLHGYNSYEYIKDLGTPKRLDKVERHLREGVVARARRAEKQVAVFVDRDGTLNVLRDYVRTPEDLELLPGATAAVKRLNEIEHRVVVVTNQPVLARGEASFETLRRIHARLDTELGEGGAYVDALYFCPHHPHGGFPGEVASLKVACDCRKPRTGMIDRAVAELNIDRTRSWMVGDSTGDVLAGSRAGLRTVLLDTGEGGRDGRYAAVPDYTVPDFAAAVRLIADQYPRLAAALGDLPDTIGAGELVLVGGLARSGKSTLAATLAAELRARGRRALTVAMDRWIRPPAERRPGVLGRFDLDAMLAALEPWLAGGDAAPELPFYDRFTRTTRAAGKVALDADTVLILEGVPALLLDPSTSRRVHRLHVASDESVRRDRVIGDLVARGAGPDEAARIYDARAADETPVVLAARAAAERELRVDGILRTADAAPLSTPPEAP</sequence>
<gene>
    <name evidence="9" type="ORF">M0638_12340</name>
</gene>
<keyword evidence="4" id="KW-0479">Metal-binding</keyword>
<dbReference type="PANTHER" id="PTHR42891:SF1">
    <property type="entry name" value="D-GLYCERO-BETA-D-MANNO-HEPTOSE-1,7-BISPHOSPHATE 7-PHOSPHATASE"/>
    <property type="match status" value="1"/>
</dbReference>
<dbReference type="NCBIfam" id="TIGR01662">
    <property type="entry name" value="HAD-SF-IIIA"/>
    <property type="match status" value="1"/>
</dbReference>
<dbReference type="RefSeq" id="WP_248667293.1">
    <property type="nucleotide sequence ID" value="NZ_JALPRX010000050.1"/>
</dbReference>
<comment type="caution">
    <text evidence="9">The sequence shown here is derived from an EMBL/GenBank/DDBJ whole genome shotgun (WGS) entry which is preliminary data.</text>
</comment>
<dbReference type="InterPro" id="IPR029044">
    <property type="entry name" value="Nucleotide-diphossugar_trans"/>
</dbReference>
<dbReference type="CDD" id="cd04181">
    <property type="entry name" value="NTP_transferase"/>
    <property type="match status" value="1"/>
</dbReference>
<dbReference type="SUPFAM" id="SSF52540">
    <property type="entry name" value="P-loop containing nucleoside triphosphate hydrolases"/>
    <property type="match status" value="1"/>
</dbReference>
<dbReference type="InterPro" id="IPR006543">
    <property type="entry name" value="Histidinol-phos"/>
</dbReference>
<evidence type="ECO:0000256" key="5">
    <source>
        <dbReference type="ARBA" id="ARBA00022801"/>
    </source>
</evidence>
<dbReference type="GO" id="GO:0016791">
    <property type="term" value="F:phosphatase activity"/>
    <property type="evidence" value="ECO:0007669"/>
    <property type="project" value="InterPro"/>
</dbReference>
<dbReference type="Pfam" id="PF13242">
    <property type="entry name" value="Hydrolase_like"/>
    <property type="match status" value="1"/>
</dbReference>
<evidence type="ECO:0000256" key="7">
    <source>
        <dbReference type="ARBA" id="ARBA00031828"/>
    </source>
</evidence>
<name>A0A9X2BTZ7_9PROT</name>
<evidence type="ECO:0000256" key="4">
    <source>
        <dbReference type="ARBA" id="ARBA00022723"/>
    </source>
</evidence>
<keyword evidence="5 9" id="KW-0378">Hydrolase</keyword>
<dbReference type="EMBL" id="JALPRX010000050">
    <property type="protein sequence ID" value="MCK8785173.1"/>
    <property type="molecule type" value="Genomic_DNA"/>
</dbReference>
<dbReference type="NCBIfam" id="TIGR01656">
    <property type="entry name" value="Histidinol-ppas"/>
    <property type="match status" value="1"/>
</dbReference>
<protein>
    <recommendedName>
        <fullName evidence="7">D,D-heptose 1,7-bisphosphate phosphatase</fullName>
    </recommendedName>
</protein>
<dbReference type="GO" id="GO:0005975">
    <property type="term" value="P:carbohydrate metabolic process"/>
    <property type="evidence" value="ECO:0007669"/>
    <property type="project" value="InterPro"/>
</dbReference>